<keyword evidence="1" id="KW-0812">Transmembrane</keyword>
<proteinExistence type="predicted"/>
<dbReference type="PANTHER" id="PTHR22911">
    <property type="entry name" value="ACYL-MALONYL CONDENSING ENZYME-RELATED"/>
    <property type="match status" value="1"/>
</dbReference>
<feature type="transmembrane region" description="Helical" evidence="1">
    <location>
        <begin position="209"/>
        <end position="230"/>
    </location>
</feature>
<dbReference type="AlphaFoldDB" id="A0A1F7YHZ0"/>
<evidence type="ECO:0000313" key="4">
    <source>
        <dbReference type="Proteomes" id="UP000179221"/>
    </source>
</evidence>
<feature type="transmembrane region" description="Helical" evidence="1">
    <location>
        <begin position="120"/>
        <end position="137"/>
    </location>
</feature>
<dbReference type="GO" id="GO:0016020">
    <property type="term" value="C:membrane"/>
    <property type="evidence" value="ECO:0007669"/>
    <property type="project" value="InterPro"/>
</dbReference>
<dbReference type="InterPro" id="IPR000620">
    <property type="entry name" value="EamA_dom"/>
</dbReference>
<dbReference type="InterPro" id="IPR037185">
    <property type="entry name" value="EmrE-like"/>
</dbReference>
<protein>
    <recommendedName>
        <fullName evidence="2">EamA domain-containing protein</fullName>
    </recommendedName>
</protein>
<feature type="domain" description="EamA" evidence="2">
    <location>
        <begin position="2"/>
        <end position="137"/>
    </location>
</feature>
<evidence type="ECO:0000256" key="1">
    <source>
        <dbReference type="SAM" id="Phobius"/>
    </source>
</evidence>
<comment type="caution">
    <text evidence="3">The sequence shown here is derived from an EMBL/GenBank/DDBJ whole genome shotgun (WGS) entry which is preliminary data.</text>
</comment>
<gene>
    <name evidence="3" type="ORF">A2628_03090</name>
</gene>
<keyword evidence="1" id="KW-0472">Membrane</keyword>
<feature type="transmembrane region" description="Helical" evidence="1">
    <location>
        <begin position="6"/>
        <end position="25"/>
    </location>
</feature>
<dbReference type="Pfam" id="PF00892">
    <property type="entry name" value="EamA"/>
    <property type="match status" value="2"/>
</dbReference>
<dbReference type="SUPFAM" id="SSF103481">
    <property type="entry name" value="Multidrug resistance efflux transporter EmrE"/>
    <property type="match status" value="2"/>
</dbReference>
<feature type="transmembrane region" description="Helical" evidence="1">
    <location>
        <begin position="65"/>
        <end position="84"/>
    </location>
</feature>
<sequence>MSWQLLALISVTSLSVSNLLGRVLMKDDKSDPIGYGIIFQFGLGLVALVFALVFNKFVWPQGYGFSIRFLISTLLWTLTTVFSFSSIKRIGASEATILVSSGSLVSIFLGITVLGESITIKLFLGSLLVLVAVWIVTTEKLKFTSRKGVVFSLLAALCSGIAVVNDAIILRTYEAFSYTTIMSFLPGILLLMLFPLKFKTTVVNIDRNFLWRMSILCLLYAVQAITYYLAFQVGAPVSQLSPITRSSVVLTVILAAIFINERNNLFRKLIAAGVMIFGVILLG</sequence>
<feature type="transmembrane region" description="Helical" evidence="1">
    <location>
        <begin position="266"/>
        <end position="282"/>
    </location>
</feature>
<organism evidence="3 4">
    <name type="scientific">Candidatus Woesebacteria bacterium RIFCSPHIGHO2_01_FULL_40_22</name>
    <dbReference type="NCBI Taxonomy" id="1802499"/>
    <lineage>
        <taxon>Bacteria</taxon>
        <taxon>Candidatus Woeseibacteriota</taxon>
    </lineage>
</organism>
<feature type="transmembrane region" description="Helical" evidence="1">
    <location>
        <begin position="37"/>
        <end position="59"/>
    </location>
</feature>
<feature type="transmembrane region" description="Helical" evidence="1">
    <location>
        <begin position="176"/>
        <end position="197"/>
    </location>
</feature>
<evidence type="ECO:0000313" key="3">
    <source>
        <dbReference type="EMBL" id="OGM26499.1"/>
    </source>
</evidence>
<feature type="domain" description="EamA" evidence="2">
    <location>
        <begin position="147"/>
        <end position="282"/>
    </location>
</feature>
<feature type="transmembrane region" description="Helical" evidence="1">
    <location>
        <begin position="242"/>
        <end position="259"/>
    </location>
</feature>
<reference evidence="3 4" key="1">
    <citation type="journal article" date="2016" name="Nat. Commun.">
        <title>Thousands of microbial genomes shed light on interconnected biogeochemical processes in an aquifer system.</title>
        <authorList>
            <person name="Anantharaman K."/>
            <person name="Brown C.T."/>
            <person name="Hug L.A."/>
            <person name="Sharon I."/>
            <person name="Castelle C.J."/>
            <person name="Probst A.J."/>
            <person name="Thomas B.C."/>
            <person name="Singh A."/>
            <person name="Wilkins M.J."/>
            <person name="Karaoz U."/>
            <person name="Brodie E.L."/>
            <person name="Williams K.H."/>
            <person name="Hubbard S.S."/>
            <person name="Banfield J.F."/>
        </authorList>
    </citation>
    <scope>NUCLEOTIDE SEQUENCE [LARGE SCALE GENOMIC DNA]</scope>
</reference>
<feature type="transmembrane region" description="Helical" evidence="1">
    <location>
        <begin position="96"/>
        <end position="114"/>
    </location>
</feature>
<dbReference type="Proteomes" id="UP000179221">
    <property type="component" value="Unassembled WGS sequence"/>
</dbReference>
<dbReference type="EMBL" id="MGGL01000011">
    <property type="protein sequence ID" value="OGM26499.1"/>
    <property type="molecule type" value="Genomic_DNA"/>
</dbReference>
<keyword evidence="1" id="KW-1133">Transmembrane helix</keyword>
<feature type="transmembrane region" description="Helical" evidence="1">
    <location>
        <begin position="149"/>
        <end position="170"/>
    </location>
</feature>
<name>A0A1F7YHZ0_9BACT</name>
<evidence type="ECO:0000259" key="2">
    <source>
        <dbReference type="Pfam" id="PF00892"/>
    </source>
</evidence>
<accession>A0A1F7YHZ0</accession>